<gene>
    <name evidence="2" type="ORF">ZIOFF_052801</name>
</gene>
<protein>
    <submittedName>
        <fullName evidence="2">Uncharacterized protein</fullName>
    </submittedName>
</protein>
<dbReference type="EMBL" id="JACMSC010000014">
    <property type="protein sequence ID" value="KAG6491450.1"/>
    <property type="molecule type" value="Genomic_DNA"/>
</dbReference>
<sequence length="471" mass="52077">MNLLTAMWTAAVVGAVAVYWFVWVMSSAEVKGKRAVNLKMGSTMRDKVQEVRRPATPFSGGLSGPSSPPAYLPFLMQDKAAAEDDEKETFSKKSCHCEPEMPLTDSEEDSFLFPVKEIVQYPLPGYVAPSSISFSPDGRLISYLFSPNGILHRKVFAFDVASRWQELVICPPDGGGLDESNLSAEEKLRRERSRERGLGVTRYEWKSRSTSSSCSAPGKPTIMVPLPNGEISGLEPELKLTCCASSPIIDPHLSPDGSMLAYVRDDELHVLNPSGGEPKQLTFGAIANRKLGCLIIKCSKSLEPVGILMYTTAPPQAVWGVSEQQHNKKVEATIKEIPPPLLLRNTYTLSKRKSCGETVELGVLRFLLWISSDGMIWSSVSGKRRADSTPHSAPLPPAGKLEMEEPLYEKRVRLHKRARDTSTSSEQVDPLLSLLIMFVSLSDRFDWVLMISCKRTDLFLSFPILAETDLP</sequence>
<organism evidence="2 3">
    <name type="scientific">Zingiber officinale</name>
    <name type="common">Ginger</name>
    <name type="synonym">Amomum zingiber</name>
    <dbReference type="NCBI Taxonomy" id="94328"/>
    <lineage>
        <taxon>Eukaryota</taxon>
        <taxon>Viridiplantae</taxon>
        <taxon>Streptophyta</taxon>
        <taxon>Embryophyta</taxon>
        <taxon>Tracheophyta</taxon>
        <taxon>Spermatophyta</taxon>
        <taxon>Magnoliopsida</taxon>
        <taxon>Liliopsida</taxon>
        <taxon>Zingiberales</taxon>
        <taxon>Zingiberaceae</taxon>
        <taxon>Zingiber</taxon>
    </lineage>
</organism>
<proteinExistence type="predicted"/>
<evidence type="ECO:0000313" key="3">
    <source>
        <dbReference type="Proteomes" id="UP000734854"/>
    </source>
</evidence>
<keyword evidence="1" id="KW-1133">Transmembrane helix</keyword>
<dbReference type="GO" id="GO:0008239">
    <property type="term" value="F:dipeptidyl-peptidase activity"/>
    <property type="evidence" value="ECO:0007669"/>
    <property type="project" value="TreeGrafter"/>
</dbReference>
<accession>A0A8J5FVA9</accession>
<dbReference type="PANTHER" id="PTHR11731">
    <property type="entry name" value="PROTEASE FAMILY S9B,C DIPEPTIDYL-PEPTIDASE IV-RELATED"/>
    <property type="match status" value="1"/>
</dbReference>
<evidence type="ECO:0000313" key="2">
    <source>
        <dbReference type="EMBL" id="KAG6491450.1"/>
    </source>
</evidence>
<reference evidence="2 3" key="1">
    <citation type="submission" date="2020-08" db="EMBL/GenBank/DDBJ databases">
        <title>Plant Genome Project.</title>
        <authorList>
            <person name="Zhang R.-G."/>
        </authorList>
    </citation>
    <scope>NUCLEOTIDE SEQUENCE [LARGE SCALE GENOMIC DNA]</scope>
    <source>
        <tissue evidence="2">Rhizome</tissue>
    </source>
</reference>
<feature type="transmembrane region" description="Helical" evidence="1">
    <location>
        <begin position="6"/>
        <end position="24"/>
    </location>
</feature>
<dbReference type="InterPro" id="IPR050278">
    <property type="entry name" value="Serine_Prot_S9B/DPPIV"/>
</dbReference>
<evidence type="ECO:0000256" key="1">
    <source>
        <dbReference type="SAM" id="Phobius"/>
    </source>
</evidence>
<dbReference type="InterPro" id="IPR011659">
    <property type="entry name" value="WD40"/>
</dbReference>
<dbReference type="PANTHER" id="PTHR11731:SF193">
    <property type="entry name" value="DIPEPTIDYL PEPTIDASE 9"/>
    <property type="match status" value="1"/>
</dbReference>
<dbReference type="Gene3D" id="2.140.10.30">
    <property type="entry name" value="Dipeptidylpeptidase IV, N-terminal domain"/>
    <property type="match status" value="1"/>
</dbReference>
<name>A0A8J5FVA9_ZINOF</name>
<dbReference type="Proteomes" id="UP000734854">
    <property type="component" value="Unassembled WGS sequence"/>
</dbReference>
<keyword evidence="1" id="KW-0812">Transmembrane</keyword>
<keyword evidence="3" id="KW-1185">Reference proteome</keyword>
<dbReference type="SUPFAM" id="SSF82171">
    <property type="entry name" value="DPP6 N-terminal domain-like"/>
    <property type="match status" value="1"/>
</dbReference>
<keyword evidence="1" id="KW-0472">Membrane</keyword>
<dbReference type="AlphaFoldDB" id="A0A8J5FVA9"/>
<dbReference type="Pfam" id="PF07676">
    <property type="entry name" value="PD40"/>
    <property type="match status" value="1"/>
</dbReference>
<comment type="caution">
    <text evidence="2">The sequence shown here is derived from an EMBL/GenBank/DDBJ whole genome shotgun (WGS) entry which is preliminary data.</text>
</comment>
<dbReference type="GO" id="GO:0006508">
    <property type="term" value="P:proteolysis"/>
    <property type="evidence" value="ECO:0007669"/>
    <property type="project" value="TreeGrafter"/>
</dbReference>